<comment type="similarity">
    <text evidence="1">Belongs to the protein-tyrosine phosphatase family. Non-receptor class dual specificity subfamily.</text>
</comment>
<protein>
    <recommendedName>
        <fullName evidence="4">Dual specificity phosphatase catalytic domain-containing protein</fullName>
    </recommendedName>
</protein>
<dbReference type="WBParaSite" id="PSU_v2.g11588.t1">
    <property type="protein sequence ID" value="PSU_v2.g11588.t1"/>
    <property type="gene ID" value="PSU_v2.g11588"/>
</dbReference>
<evidence type="ECO:0000256" key="3">
    <source>
        <dbReference type="ARBA" id="ARBA00022912"/>
    </source>
</evidence>
<evidence type="ECO:0000256" key="2">
    <source>
        <dbReference type="ARBA" id="ARBA00022801"/>
    </source>
</evidence>
<sequence>MFPKPPSKKLAGIESSKSKIFSICKIRPYLYIAGCGDLSHRKIKELGITHAVDATNISKTQRTPDVEYFEVKIDDDERADIKKYFIEAAAFIQKAKDSVKI</sequence>
<dbReference type="GO" id="GO:0005737">
    <property type="term" value="C:cytoplasm"/>
    <property type="evidence" value="ECO:0007669"/>
    <property type="project" value="TreeGrafter"/>
</dbReference>
<dbReference type="InterPro" id="IPR029021">
    <property type="entry name" value="Prot-tyrosine_phosphatase-like"/>
</dbReference>
<accession>A0A914XUF9</accession>
<evidence type="ECO:0000259" key="4">
    <source>
        <dbReference type="Pfam" id="PF00782"/>
    </source>
</evidence>
<dbReference type="Gene3D" id="3.90.190.10">
    <property type="entry name" value="Protein tyrosine phosphatase superfamily"/>
    <property type="match status" value="1"/>
</dbReference>
<proteinExistence type="inferred from homology"/>
<keyword evidence="3" id="KW-0904">Protein phosphatase</keyword>
<dbReference type="PANTHER" id="PTHR45961">
    <property type="entry name" value="IP21249P"/>
    <property type="match status" value="1"/>
</dbReference>
<dbReference type="GO" id="GO:0004721">
    <property type="term" value="F:phosphoprotein phosphatase activity"/>
    <property type="evidence" value="ECO:0007669"/>
    <property type="project" value="UniProtKB-KW"/>
</dbReference>
<dbReference type="InterPro" id="IPR052103">
    <property type="entry name" value="Dual_spec_Phospatases"/>
</dbReference>
<organism evidence="5 6">
    <name type="scientific">Panagrolaimus superbus</name>
    <dbReference type="NCBI Taxonomy" id="310955"/>
    <lineage>
        <taxon>Eukaryota</taxon>
        <taxon>Metazoa</taxon>
        <taxon>Ecdysozoa</taxon>
        <taxon>Nematoda</taxon>
        <taxon>Chromadorea</taxon>
        <taxon>Rhabditida</taxon>
        <taxon>Tylenchina</taxon>
        <taxon>Panagrolaimomorpha</taxon>
        <taxon>Panagrolaimoidea</taxon>
        <taxon>Panagrolaimidae</taxon>
        <taxon>Panagrolaimus</taxon>
    </lineage>
</organism>
<keyword evidence="2" id="KW-0378">Hydrolase</keyword>
<evidence type="ECO:0000313" key="5">
    <source>
        <dbReference type="Proteomes" id="UP000887577"/>
    </source>
</evidence>
<dbReference type="InterPro" id="IPR000340">
    <property type="entry name" value="Dual-sp_phosphatase_cat-dom"/>
</dbReference>
<keyword evidence="5" id="KW-1185">Reference proteome</keyword>
<evidence type="ECO:0000313" key="6">
    <source>
        <dbReference type="WBParaSite" id="PSU_v2.g11588.t1"/>
    </source>
</evidence>
<evidence type="ECO:0000256" key="1">
    <source>
        <dbReference type="ARBA" id="ARBA00008601"/>
    </source>
</evidence>
<dbReference type="AlphaFoldDB" id="A0A914XUF9"/>
<dbReference type="PANTHER" id="PTHR45961:SF3">
    <property type="entry name" value="DUAL SPECIFICITY PROTEIN PHOSPHATASE 14"/>
    <property type="match status" value="1"/>
</dbReference>
<feature type="domain" description="Dual specificity phosphatase catalytic" evidence="4">
    <location>
        <begin position="30"/>
        <end position="97"/>
    </location>
</feature>
<dbReference type="Pfam" id="PF00782">
    <property type="entry name" value="DSPc"/>
    <property type="match status" value="1"/>
</dbReference>
<dbReference type="Proteomes" id="UP000887577">
    <property type="component" value="Unplaced"/>
</dbReference>
<name>A0A914XUF9_9BILA</name>
<reference evidence="6" key="1">
    <citation type="submission" date="2022-11" db="UniProtKB">
        <authorList>
            <consortium name="WormBaseParasite"/>
        </authorList>
    </citation>
    <scope>IDENTIFICATION</scope>
</reference>
<dbReference type="SUPFAM" id="SSF52799">
    <property type="entry name" value="(Phosphotyrosine protein) phosphatases II"/>
    <property type="match status" value="1"/>
</dbReference>